<comment type="similarity">
    <text evidence="2 8">Belongs to the EMP24/GP25L family.</text>
</comment>
<keyword evidence="5 9" id="KW-1133">Transmembrane helix</keyword>
<dbReference type="Proteomes" id="UP001150538">
    <property type="component" value="Unassembled WGS sequence"/>
</dbReference>
<dbReference type="OrthoDB" id="62956at2759"/>
<evidence type="ECO:0000256" key="7">
    <source>
        <dbReference type="ARBA" id="ARBA00037847"/>
    </source>
</evidence>
<protein>
    <submittedName>
        <fullName evidence="11">P24 complex component</fullName>
    </submittedName>
</protein>
<dbReference type="EMBL" id="JANBPU010000288">
    <property type="protein sequence ID" value="KAJ1913081.1"/>
    <property type="molecule type" value="Genomic_DNA"/>
</dbReference>
<evidence type="ECO:0000256" key="6">
    <source>
        <dbReference type="ARBA" id="ARBA00023136"/>
    </source>
</evidence>
<dbReference type="GO" id="GO:0016020">
    <property type="term" value="C:membrane"/>
    <property type="evidence" value="ECO:0007669"/>
    <property type="project" value="UniProtKB-SubCell"/>
</dbReference>
<dbReference type="Pfam" id="PF01105">
    <property type="entry name" value="EMP24_GP25L"/>
    <property type="match status" value="1"/>
</dbReference>
<keyword evidence="3 8" id="KW-0812">Transmembrane</keyword>
<evidence type="ECO:0000313" key="12">
    <source>
        <dbReference type="Proteomes" id="UP001150538"/>
    </source>
</evidence>
<keyword evidence="12" id="KW-1185">Reference proteome</keyword>
<comment type="caution">
    <text evidence="11">The sequence shown here is derived from an EMBL/GenBank/DDBJ whole genome shotgun (WGS) entry which is preliminary data.</text>
</comment>
<dbReference type="SUPFAM" id="SSF101576">
    <property type="entry name" value="Supernatant protein factor (SPF), C-terminal domain"/>
    <property type="match status" value="1"/>
</dbReference>
<evidence type="ECO:0000313" key="11">
    <source>
        <dbReference type="EMBL" id="KAJ1913081.1"/>
    </source>
</evidence>
<name>A0A9W8DL91_9FUNG</name>
<feature type="transmembrane region" description="Helical" evidence="9">
    <location>
        <begin position="130"/>
        <end position="152"/>
    </location>
</feature>
<comment type="subcellular location">
    <subcellularLocation>
        <location evidence="7">Endomembrane system</location>
        <topology evidence="7">Single-pass membrane protein</topology>
    </subcellularLocation>
    <subcellularLocation>
        <location evidence="1 8">Membrane</location>
        <topology evidence="1 8">Single-pass type I membrane protein</topology>
    </subcellularLocation>
</comment>
<evidence type="ECO:0000256" key="9">
    <source>
        <dbReference type="SAM" id="Phobius"/>
    </source>
</evidence>
<proteinExistence type="inferred from homology"/>
<dbReference type="GO" id="GO:0012505">
    <property type="term" value="C:endomembrane system"/>
    <property type="evidence" value="ECO:0007669"/>
    <property type="project" value="UniProtKB-SubCell"/>
</dbReference>
<gene>
    <name evidence="11" type="primary">EMP24_2</name>
    <name evidence="11" type="ORF">H4219_005361</name>
</gene>
<evidence type="ECO:0000256" key="8">
    <source>
        <dbReference type="RuleBase" id="RU003827"/>
    </source>
</evidence>
<dbReference type="InterPro" id="IPR015720">
    <property type="entry name" value="Emp24-like"/>
</dbReference>
<evidence type="ECO:0000256" key="5">
    <source>
        <dbReference type="ARBA" id="ARBA00022989"/>
    </source>
</evidence>
<accession>A0A9W8DL91</accession>
<dbReference type="InterPro" id="IPR036598">
    <property type="entry name" value="GOLD_dom_sf"/>
</dbReference>
<dbReference type="PANTHER" id="PTHR22811">
    <property type="entry name" value="TRANSMEMBRANE EMP24 DOMAIN-CONTAINING PROTEIN"/>
    <property type="match status" value="1"/>
</dbReference>
<dbReference type="PROSITE" id="PS50866">
    <property type="entry name" value="GOLD"/>
    <property type="match status" value="1"/>
</dbReference>
<keyword evidence="4" id="KW-0732">Signal</keyword>
<feature type="domain" description="GOLD" evidence="10">
    <location>
        <begin position="1"/>
        <end position="97"/>
    </location>
</feature>
<evidence type="ECO:0000256" key="3">
    <source>
        <dbReference type="ARBA" id="ARBA00022692"/>
    </source>
</evidence>
<evidence type="ECO:0000259" key="10">
    <source>
        <dbReference type="PROSITE" id="PS50866"/>
    </source>
</evidence>
<evidence type="ECO:0000256" key="4">
    <source>
        <dbReference type="ARBA" id="ARBA00022729"/>
    </source>
</evidence>
<evidence type="ECO:0000256" key="1">
    <source>
        <dbReference type="ARBA" id="ARBA00004479"/>
    </source>
</evidence>
<evidence type="ECO:0000256" key="2">
    <source>
        <dbReference type="ARBA" id="ARBA00007104"/>
    </source>
</evidence>
<keyword evidence="6 9" id="KW-0472">Membrane</keyword>
<dbReference type="AlphaFoldDB" id="A0A9W8DL91"/>
<sequence>MKKDETFTITYEVANDNLPVDFMIMDPTSRVLAAKAHTPDGRFEYKASIDGKFTYCFKAPAGNDLIVNFNPHSPEDEIDFGQFGKKEGTEIQREIKKLATNIDDMIDHFQNMIARDNVRYQSGALTQSRIFSWSLMQSVALIGVCGWQIYYLSSIFKTRAIV</sequence>
<reference evidence="11" key="1">
    <citation type="submission" date="2022-07" db="EMBL/GenBank/DDBJ databases">
        <title>Phylogenomic reconstructions and comparative analyses of Kickxellomycotina fungi.</title>
        <authorList>
            <person name="Reynolds N.K."/>
            <person name="Stajich J.E."/>
            <person name="Barry K."/>
            <person name="Grigoriev I.V."/>
            <person name="Crous P."/>
            <person name="Smith M.E."/>
        </authorList>
    </citation>
    <scope>NUCLEOTIDE SEQUENCE</scope>
    <source>
        <strain evidence="11">NBRC 100468</strain>
    </source>
</reference>
<dbReference type="SMART" id="SM01190">
    <property type="entry name" value="EMP24_GP25L"/>
    <property type="match status" value="1"/>
</dbReference>
<dbReference type="InterPro" id="IPR009038">
    <property type="entry name" value="GOLD_dom"/>
</dbReference>
<organism evidence="11 12">
    <name type="scientific">Mycoemilia scoparia</name>
    <dbReference type="NCBI Taxonomy" id="417184"/>
    <lineage>
        <taxon>Eukaryota</taxon>
        <taxon>Fungi</taxon>
        <taxon>Fungi incertae sedis</taxon>
        <taxon>Zoopagomycota</taxon>
        <taxon>Kickxellomycotina</taxon>
        <taxon>Kickxellomycetes</taxon>
        <taxon>Kickxellales</taxon>
        <taxon>Kickxellaceae</taxon>
        <taxon>Mycoemilia</taxon>
    </lineage>
</organism>